<name>A0A098TN59_9CYAN</name>
<gene>
    <name evidence="1" type="ORF">DO97_10720</name>
</gene>
<dbReference type="Proteomes" id="UP000030170">
    <property type="component" value="Unassembled WGS sequence"/>
</dbReference>
<dbReference type="AlphaFoldDB" id="A0A098TN59"/>
<dbReference type="STRING" id="1497020.DO97_10720"/>
<organism evidence="1 2">
    <name type="scientific">Neosynechococcus sphagnicola sy1</name>
    <dbReference type="NCBI Taxonomy" id="1497020"/>
    <lineage>
        <taxon>Bacteria</taxon>
        <taxon>Bacillati</taxon>
        <taxon>Cyanobacteriota</taxon>
        <taxon>Cyanophyceae</taxon>
        <taxon>Neosynechococcales</taxon>
        <taxon>Neosynechococcaceae</taxon>
        <taxon>Neosynechococcus</taxon>
    </lineage>
</organism>
<keyword evidence="2" id="KW-1185">Reference proteome</keyword>
<sequence>MAKLSLWLITLAKGRPFTFVDHALKWGDSLLGITRPEQIEFLKLNPEKEAVQLRTVSDRWKPFVQRAIAKRQELENFSVSDIADIQKKEQLNREAEAAIAHVRHVGDFWWRRHWRRRAKPLT</sequence>
<comment type="caution">
    <text evidence="1">The sequence shown here is derived from an EMBL/GenBank/DDBJ whole genome shotgun (WGS) entry which is preliminary data.</text>
</comment>
<protein>
    <submittedName>
        <fullName evidence="1">Uncharacterized protein</fullName>
    </submittedName>
</protein>
<accession>A0A098TN59</accession>
<dbReference type="EMBL" id="JJML01000030">
    <property type="protein sequence ID" value="KGF72278.1"/>
    <property type="molecule type" value="Genomic_DNA"/>
</dbReference>
<evidence type="ECO:0000313" key="2">
    <source>
        <dbReference type="Proteomes" id="UP000030170"/>
    </source>
</evidence>
<reference evidence="1 2" key="1">
    <citation type="journal article" date="2014" name="Mol. Ecol.">
        <title>Evolution of Synechococcus.</title>
        <authorList>
            <person name="Dvorak P."/>
            <person name="Casamatta D."/>
            <person name="Hasler P."/>
            <person name="Poulickova A."/>
            <person name="Ondrej V."/>
            <person name="Sanges R."/>
        </authorList>
    </citation>
    <scope>NUCLEOTIDE SEQUENCE [LARGE SCALE GENOMIC DNA]</scope>
    <source>
        <strain evidence="1 2">CAUP A 1101</strain>
    </source>
</reference>
<evidence type="ECO:0000313" key="1">
    <source>
        <dbReference type="EMBL" id="KGF72278.1"/>
    </source>
</evidence>
<proteinExistence type="predicted"/>